<organism evidence="1 2">
    <name type="scientific">Cymbomonas tetramitiformis</name>
    <dbReference type="NCBI Taxonomy" id="36881"/>
    <lineage>
        <taxon>Eukaryota</taxon>
        <taxon>Viridiplantae</taxon>
        <taxon>Chlorophyta</taxon>
        <taxon>Pyramimonadophyceae</taxon>
        <taxon>Pyramimonadales</taxon>
        <taxon>Pyramimonadaceae</taxon>
        <taxon>Cymbomonas</taxon>
    </lineage>
</organism>
<dbReference type="Proteomes" id="UP001190700">
    <property type="component" value="Unassembled WGS sequence"/>
</dbReference>
<keyword evidence="2" id="KW-1185">Reference proteome</keyword>
<evidence type="ECO:0000313" key="1">
    <source>
        <dbReference type="EMBL" id="KAK3268645.1"/>
    </source>
</evidence>
<gene>
    <name evidence="1" type="ORF">CYMTET_22862</name>
</gene>
<evidence type="ECO:0000313" key="2">
    <source>
        <dbReference type="Proteomes" id="UP001190700"/>
    </source>
</evidence>
<dbReference type="AlphaFoldDB" id="A0AAE0FZD2"/>
<name>A0AAE0FZD2_9CHLO</name>
<reference evidence="1 2" key="1">
    <citation type="journal article" date="2015" name="Genome Biol. Evol.">
        <title>Comparative Genomics of a Bacterivorous Green Alga Reveals Evolutionary Causalities and Consequences of Phago-Mixotrophic Mode of Nutrition.</title>
        <authorList>
            <person name="Burns J.A."/>
            <person name="Paasch A."/>
            <person name="Narechania A."/>
            <person name="Kim E."/>
        </authorList>
    </citation>
    <scope>NUCLEOTIDE SEQUENCE [LARGE SCALE GENOMIC DNA]</scope>
    <source>
        <strain evidence="1 2">PLY_AMNH</strain>
    </source>
</reference>
<proteinExistence type="predicted"/>
<comment type="caution">
    <text evidence="1">The sequence shown here is derived from an EMBL/GenBank/DDBJ whole genome shotgun (WGS) entry which is preliminary data.</text>
</comment>
<dbReference type="EMBL" id="LGRX02011702">
    <property type="protein sequence ID" value="KAK3268645.1"/>
    <property type="molecule type" value="Genomic_DNA"/>
</dbReference>
<sequence length="174" mass="19407">MPTCLGTGLWRRASRTRPGNLGPYAPGHLEKDKNVDARKPRHFYLPERIPGLDIPPVCLLEKCIVQEGVPSRGLLFSTPKGAAGWYPRPYKGVMAGHCRVQAFRRANPDAGDCRFGGASARKSLGQWLWTYSWASRMIFGVGGWYTPKVAMDLYFTTHRTTIWQALQQLGSANS</sequence>
<protein>
    <submittedName>
        <fullName evidence="1">Uncharacterized protein</fullName>
    </submittedName>
</protein>
<accession>A0AAE0FZD2</accession>